<evidence type="ECO:0000313" key="1">
    <source>
        <dbReference type="EMBL" id="KZC08654.1"/>
    </source>
</evidence>
<accession>A0A154PB86</accession>
<organism evidence="1 2">
    <name type="scientific">Dufourea novaeangliae</name>
    <name type="common">Sweat bee</name>
    <dbReference type="NCBI Taxonomy" id="178035"/>
    <lineage>
        <taxon>Eukaryota</taxon>
        <taxon>Metazoa</taxon>
        <taxon>Ecdysozoa</taxon>
        <taxon>Arthropoda</taxon>
        <taxon>Hexapoda</taxon>
        <taxon>Insecta</taxon>
        <taxon>Pterygota</taxon>
        <taxon>Neoptera</taxon>
        <taxon>Endopterygota</taxon>
        <taxon>Hymenoptera</taxon>
        <taxon>Apocrita</taxon>
        <taxon>Aculeata</taxon>
        <taxon>Apoidea</taxon>
        <taxon>Anthophila</taxon>
        <taxon>Halictidae</taxon>
        <taxon>Rophitinae</taxon>
        <taxon>Dufourea</taxon>
    </lineage>
</organism>
<dbReference type="AlphaFoldDB" id="A0A154PB86"/>
<gene>
    <name evidence="1" type="ORF">WN55_11239</name>
</gene>
<evidence type="ECO:0000313" key="2">
    <source>
        <dbReference type="Proteomes" id="UP000076502"/>
    </source>
</evidence>
<dbReference type="Proteomes" id="UP000076502">
    <property type="component" value="Unassembled WGS sequence"/>
</dbReference>
<sequence length="52" mass="5727">MADRTIGTGTFTVVNGSKELLPWIARERKGQINLHKSLNQSGSTQFPLLEGE</sequence>
<protein>
    <submittedName>
        <fullName evidence="1">Uncharacterized protein</fullName>
    </submittedName>
</protein>
<name>A0A154PB86_DUFNO</name>
<reference evidence="1 2" key="1">
    <citation type="submission" date="2015-07" db="EMBL/GenBank/DDBJ databases">
        <title>The genome of Dufourea novaeangliae.</title>
        <authorList>
            <person name="Pan H."/>
            <person name="Kapheim K."/>
        </authorList>
    </citation>
    <scope>NUCLEOTIDE SEQUENCE [LARGE SCALE GENOMIC DNA]</scope>
    <source>
        <strain evidence="1">0120121106</strain>
        <tissue evidence="1">Whole body</tissue>
    </source>
</reference>
<dbReference type="EMBL" id="KQ434853">
    <property type="protein sequence ID" value="KZC08654.1"/>
    <property type="molecule type" value="Genomic_DNA"/>
</dbReference>
<proteinExistence type="predicted"/>
<keyword evidence="2" id="KW-1185">Reference proteome</keyword>